<dbReference type="AlphaFoldDB" id="A0A8J4FUR5"/>
<accession>A0A8J4FUR5</accession>
<reference evidence="1" key="1">
    <citation type="journal article" date="2021" name="Proc. Natl. Acad. Sci. U.S.A.">
        <title>Three genomes in the algal genus Volvox reveal the fate of a haploid sex-determining region after a transition to homothallism.</title>
        <authorList>
            <person name="Yamamoto K."/>
            <person name="Hamaji T."/>
            <person name="Kawai-Toyooka H."/>
            <person name="Matsuzaki R."/>
            <person name="Takahashi F."/>
            <person name="Nishimura Y."/>
            <person name="Kawachi M."/>
            <person name="Noguchi H."/>
            <person name="Minakuchi Y."/>
            <person name="Umen J.G."/>
            <person name="Toyoda A."/>
            <person name="Nozaki H."/>
        </authorList>
    </citation>
    <scope>NUCLEOTIDE SEQUENCE</scope>
    <source>
        <strain evidence="2">NIES-3785</strain>
        <strain evidence="1">NIES-3786</strain>
    </source>
</reference>
<organism evidence="1 3">
    <name type="scientific">Volvox reticuliferus</name>
    <dbReference type="NCBI Taxonomy" id="1737510"/>
    <lineage>
        <taxon>Eukaryota</taxon>
        <taxon>Viridiplantae</taxon>
        <taxon>Chlorophyta</taxon>
        <taxon>core chlorophytes</taxon>
        <taxon>Chlorophyceae</taxon>
        <taxon>CS clade</taxon>
        <taxon>Chlamydomonadales</taxon>
        <taxon>Volvocaceae</taxon>
        <taxon>Volvox</taxon>
    </lineage>
</organism>
<dbReference type="Proteomes" id="UP000722791">
    <property type="component" value="Unassembled WGS sequence"/>
</dbReference>
<dbReference type="Proteomes" id="UP000747110">
    <property type="component" value="Unassembled WGS sequence"/>
</dbReference>
<evidence type="ECO:0000313" key="3">
    <source>
        <dbReference type="Proteomes" id="UP000747110"/>
    </source>
</evidence>
<gene>
    <name evidence="1" type="ORF">Vretifemale_18736</name>
    <name evidence="2" type="ORF">Vretimale_9522</name>
</gene>
<sequence length="101" mass="10868">MNHNANYNTGVYGYATEDDNYCRGHTAADQQQCHNMFDHGPNGQLLANGAYNNMARPVKQIQPSAVTAPTVASPGVTVFGTTNLDMLLKTLLGGIMQGLLR</sequence>
<keyword evidence="3" id="KW-1185">Reference proteome</keyword>
<evidence type="ECO:0000313" key="1">
    <source>
        <dbReference type="EMBL" id="GIL91103.1"/>
    </source>
</evidence>
<protein>
    <submittedName>
        <fullName evidence="1">Uncharacterized protein</fullName>
    </submittedName>
</protein>
<dbReference type="EMBL" id="BNCP01000062">
    <property type="protein sequence ID" value="GIL91103.1"/>
    <property type="molecule type" value="Genomic_DNA"/>
</dbReference>
<comment type="caution">
    <text evidence="1">The sequence shown here is derived from an EMBL/GenBank/DDBJ whole genome shotgun (WGS) entry which is preliminary data.</text>
</comment>
<dbReference type="EMBL" id="BNCQ01000017">
    <property type="protein sequence ID" value="GIM05063.1"/>
    <property type="molecule type" value="Genomic_DNA"/>
</dbReference>
<name>A0A8J4FUR5_9CHLO</name>
<evidence type="ECO:0000313" key="2">
    <source>
        <dbReference type="EMBL" id="GIM05063.1"/>
    </source>
</evidence>
<proteinExistence type="predicted"/>